<gene>
    <name evidence="3" type="ORF">VQ7734_00196</name>
</gene>
<evidence type="ECO:0000313" key="3">
    <source>
        <dbReference type="EMBL" id="SHO54482.1"/>
    </source>
</evidence>
<feature type="signal peptide" evidence="2">
    <location>
        <begin position="1"/>
        <end position="23"/>
    </location>
</feature>
<evidence type="ECO:0000313" key="4">
    <source>
        <dbReference type="Proteomes" id="UP000184600"/>
    </source>
</evidence>
<dbReference type="Proteomes" id="UP000184600">
    <property type="component" value="Unassembled WGS sequence"/>
</dbReference>
<dbReference type="RefSeq" id="WP_073579388.1">
    <property type="nucleotide sequence ID" value="NZ_AP024898.1"/>
</dbReference>
<dbReference type="STRING" id="1117707.VQ7734_00196"/>
<accession>A0A1M7YPE6</accession>
<sequence>MNKWVLFSAAVLSLAGIGFVMYRASTGSTATTEGGNTVKSNQPRGVRNNNPLNIRDNGTDWQGMCTINNDPSFVEFESAEYGFRAGARILRTYYRSGYKTLSQMITRWAPDSENDTAAYIQNVSNWTGIAPNQTVDVYDKNTLSNVLLAMSRQECGQYYDIGTARDGVMLAECYHQILFTKNSAVGRRGDCCSVHN</sequence>
<feature type="chain" id="PRO_5012794261" evidence="2">
    <location>
        <begin position="24"/>
        <end position="196"/>
    </location>
</feature>
<evidence type="ECO:0000256" key="2">
    <source>
        <dbReference type="SAM" id="SignalP"/>
    </source>
</evidence>
<protein>
    <submittedName>
        <fullName evidence="3">Uncharacterized protein</fullName>
    </submittedName>
</protein>
<dbReference type="EMBL" id="FRFG01000003">
    <property type="protein sequence ID" value="SHO54482.1"/>
    <property type="molecule type" value="Genomic_DNA"/>
</dbReference>
<proteinExistence type="predicted"/>
<keyword evidence="4" id="KW-1185">Reference proteome</keyword>
<feature type="region of interest" description="Disordered" evidence="1">
    <location>
        <begin position="29"/>
        <end position="52"/>
    </location>
</feature>
<organism evidence="3 4">
    <name type="scientific">Vibrio quintilis</name>
    <dbReference type="NCBI Taxonomy" id="1117707"/>
    <lineage>
        <taxon>Bacteria</taxon>
        <taxon>Pseudomonadati</taxon>
        <taxon>Pseudomonadota</taxon>
        <taxon>Gammaproteobacteria</taxon>
        <taxon>Vibrionales</taxon>
        <taxon>Vibrionaceae</taxon>
        <taxon>Vibrio</taxon>
    </lineage>
</organism>
<reference evidence="4" key="1">
    <citation type="submission" date="2016-12" db="EMBL/GenBank/DDBJ databases">
        <authorList>
            <person name="Rodrigo-Torres L."/>
            <person name="Arahal R.D."/>
            <person name="Lucena T."/>
        </authorList>
    </citation>
    <scope>NUCLEOTIDE SEQUENCE [LARGE SCALE GENOMIC DNA]</scope>
</reference>
<feature type="compositionally biased region" description="Polar residues" evidence="1">
    <location>
        <begin position="38"/>
        <end position="52"/>
    </location>
</feature>
<dbReference type="AlphaFoldDB" id="A0A1M7YPE6"/>
<evidence type="ECO:0000256" key="1">
    <source>
        <dbReference type="SAM" id="MobiDB-lite"/>
    </source>
</evidence>
<keyword evidence="2" id="KW-0732">Signal</keyword>
<name>A0A1M7YPE6_9VIBR</name>